<feature type="region of interest" description="Disordered" evidence="1">
    <location>
        <begin position="1"/>
        <end position="21"/>
    </location>
</feature>
<dbReference type="Proteomes" id="UP000054359">
    <property type="component" value="Unassembled WGS sequence"/>
</dbReference>
<evidence type="ECO:0000313" key="2">
    <source>
        <dbReference type="EMBL" id="KFM70977.1"/>
    </source>
</evidence>
<accession>A0A087U0T8</accession>
<proteinExistence type="predicted"/>
<keyword evidence="3" id="KW-1185">Reference proteome</keyword>
<dbReference type="AlphaFoldDB" id="A0A087U0T8"/>
<sequence length="37" mass="4291">GLFHYPKEVSSHFSQKAKPKSKKDVNKFDCLCRNILP</sequence>
<evidence type="ECO:0000256" key="1">
    <source>
        <dbReference type="SAM" id="MobiDB-lite"/>
    </source>
</evidence>
<name>A0A087U0T8_STEMI</name>
<protein>
    <submittedName>
        <fullName evidence="2">Uncharacterized protein</fullName>
    </submittedName>
</protein>
<feature type="non-terminal residue" evidence="2">
    <location>
        <position position="1"/>
    </location>
</feature>
<gene>
    <name evidence="2" type="ORF">X975_05164</name>
</gene>
<reference evidence="2 3" key="1">
    <citation type="submission" date="2013-11" db="EMBL/GenBank/DDBJ databases">
        <title>Genome sequencing of Stegodyphus mimosarum.</title>
        <authorList>
            <person name="Bechsgaard J."/>
        </authorList>
    </citation>
    <scope>NUCLEOTIDE SEQUENCE [LARGE SCALE GENOMIC DNA]</scope>
</reference>
<evidence type="ECO:0000313" key="3">
    <source>
        <dbReference type="Proteomes" id="UP000054359"/>
    </source>
</evidence>
<feature type="non-terminal residue" evidence="2">
    <location>
        <position position="37"/>
    </location>
</feature>
<feature type="compositionally biased region" description="Basic and acidic residues" evidence="1">
    <location>
        <begin position="1"/>
        <end position="10"/>
    </location>
</feature>
<dbReference type="EMBL" id="KK117621">
    <property type="protein sequence ID" value="KFM70977.1"/>
    <property type="molecule type" value="Genomic_DNA"/>
</dbReference>
<organism evidence="2 3">
    <name type="scientific">Stegodyphus mimosarum</name>
    <name type="common">African social velvet spider</name>
    <dbReference type="NCBI Taxonomy" id="407821"/>
    <lineage>
        <taxon>Eukaryota</taxon>
        <taxon>Metazoa</taxon>
        <taxon>Ecdysozoa</taxon>
        <taxon>Arthropoda</taxon>
        <taxon>Chelicerata</taxon>
        <taxon>Arachnida</taxon>
        <taxon>Araneae</taxon>
        <taxon>Araneomorphae</taxon>
        <taxon>Entelegynae</taxon>
        <taxon>Eresoidea</taxon>
        <taxon>Eresidae</taxon>
        <taxon>Stegodyphus</taxon>
    </lineage>
</organism>